<evidence type="ECO:0000313" key="2">
    <source>
        <dbReference type="EMBL" id="MBG9387787.1"/>
    </source>
</evidence>
<keyword evidence="3" id="KW-1185">Reference proteome</keyword>
<evidence type="ECO:0000256" key="1">
    <source>
        <dbReference type="SAM" id="SignalP"/>
    </source>
</evidence>
<dbReference type="RefSeq" id="WP_196985683.1">
    <property type="nucleotide sequence ID" value="NZ_JADWYS010000001.1"/>
</dbReference>
<dbReference type="EMBL" id="JADWYS010000001">
    <property type="protein sequence ID" value="MBG9387787.1"/>
    <property type="molecule type" value="Genomic_DNA"/>
</dbReference>
<accession>A0A931H3C5</accession>
<dbReference type="Proteomes" id="UP000651050">
    <property type="component" value="Unassembled WGS sequence"/>
</dbReference>
<feature type="signal peptide" evidence="1">
    <location>
        <begin position="1"/>
        <end position="18"/>
    </location>
</feature>
<proteinExistence type="predicted"/>
<sequence length="55" mass="5544">MKTWLAIAAISAMLAACAQQPVAVAVEQPADEGTVIAASLGYHGPVARPSARAPD</sequence>
<comment type="caution">
    <text evidence="2">The sequence shown here is derived from an EMBL/GenBank/DDBJ whole genome shotgun (WGS) entry which is preliminary data.</text>
</comment>
<gene>
    <name evidence="2" type="ORF">I5803_07140</name>
</gene>
<protein>
    <submittedName>
        <fullName evidence="2">Uncharacterized protein</fullName>
    </submittedName>
</protein>
<dbReference type="PROSITE" id="PS51257">
    <property type="entry name" value="PROKAR_LIPOPROTEIN"/>
    <property type="match status" value="1"/>
</dbReference>
<keyword evidence="1" id="KW-0732">Signal</keyword>
<evidence type="ECO:0000313" key="3">
    <source>
        <dbReference type="Proteomes" id="UP000651050"/>
    </source>
</evidence>
<feature type="chain" id="PRO_5038124552" evidence="1">
    <location>
        <begin position="19"/>
        <end position="55"/>
    </location>
</feature>
<dbReference type="AlphaFoldDB" id="A0A931H3C5"/>
<organism evidence="2 3">
    <name type="scientific">Caenimonas aquaedulcis</name>
    <dbReference type="NCBI Taxonomy" id="2793270"/>
    <lineage>
        <taxon>Bacteria</taxon>
        <taxon>Pseudomonadati</taxon>
        <taxon>Pseudomonadota</taxon>
        <taxon>Betaproteobacteria</taxon>
        <taxon>Burkholderiales</taxon>
        <taxon>Comamonadaceae</taxon>
        <taxon>Caenimonas</taxon>
    </lineage>
</organism>
<reference evidence="2" key="1">
    <citation type="submission" date="2020-11" db="EMBL/GenBank/DDBJ databases">
        <title>Bacterial whole genome sequence for Caenimonas sp. DR4.4.</title>
        <authorList>
            <person name="Le V."/>
            <person name="Ko S.-R."/>
            <person name="Ahn C.-Y."/>
            <person name="Oh H.-M."/>
        </authorList>
    </citation>
    <scope>NUCLEOTIDE SEQUENCE</scope>
    <source>
        <strain evidence="2">DR4.4</strain>
    </source>
</reference>
<name>A0A931H3C5_9BURK</name>